<dbReference type="GeneID" id="101843165"/>
<dbReference type="Pfam" id="PF00166">
    <property type="entry name" value="Cpn10"/>
    <property type="match status" value="1"/>
</dbReference>
<dbReference type="InterPro" id="IPR020818">
    <property type="entry name" value="Chaperonin_GroES"/>
</dbReference>
<comment type="similarity">
    <text evidence="1 3">Belongs to the GroES chaperonin family.</text>
</comment>
<reference evidence="5" key="1">
    <citation type="submission" date="2025-08" db="UniProtKB">
        <authorList>
            <consortium name="RefSeq"/>
        </authorList>
    </citation>
    <scope>IDENTIFICATION</scope>
    <source>
        <tissue evidence="5">Liver</tissue>
    </source>
</reference>
<evidence type="ECO:0000256" key="2">
    <source>
        <dbReference type="ARBA" id="ARBA00023186"/>
    </source>
</evidence>
<proteinExistence type="inferred from homology"/>
<dbReference type="PRINTS" id="PR00297">
    <property type="entry name" value="CHAPERONIN10"/>
</dbReference>
<dbReference type="InterPro" id="IPR011032">
    <property type="entry name" value="GroES-like_sf"/>
</dbReference>
<dbReference type="PANTHER" id="PTHR10772">
    <property type="entry name" value="10 KDA HEAT SHOCK PROTEIN"/>
    <property type="match status" value="1"/>
</dbReference>
<sequence>MRCWTMVFAALPEEVHNAMLPPKILPAEELDVCDRKYILLFDGVLAERSATKTVAMGAMMLSEKSQGKALQATVVTVGSSRKEMVERANQSVSVKPGDKVLLPEYGDTKVILDDKGYFLFRDGDILGKYVD</sequence>
<organism evidence="4 5">
    <name type="scientific">Mesocricetus auratus</name>
    <name type="common">Golden hamster</name>
    <dbReference type="NCBI Taxonomy" id="10036"/>
    <lineage>
        <taxon>Eukaryota</taxon>
        <taxon>Metazoa</taxon>
        <taxon>Chordata</taxon>
        <taxon>Craniata</taxon>
        <taxon>Vertebrata</taxon>
        <taxon>Euteleostomi</taxon>
        <taxon>Mammalia</taxon>
        <taxon>Eutheria</taxon>
        <taxon>Euarchontoglires</taxon>
        <taxon>Glires</taxon>
        <taxon>Rodentia</taxon>
        <taxon>Myomorpha</taxon>
        <taxon>Muroidea</taxon>
        <taxon>Cricetidae</taxon>
        <taxon>Cricetinae</taxon>
        <taxon>Mesocricetus</taxon>
    </lineage>
</organism>
<evidence type="ECO:0000256" key="1">
    <source>
        <dbReference type="ARBA" id="ARBA00006975"/>
    </source>
</evidence>
<gene>
    <name evidence="5" type="primary">LOC101843165</name>
</gene>
<evidence type="ECO:0000313" key="5">
    <source>
        <dbReference type="RefSeq" id="XP_040612126.1"/>
    </source>
</evidence>
<keyword evidence="4" id="KW-1185">Reference proteome</keyword>
<keyword evidence="2 3" id="KW-0143">Chaperone</keyword>
<dbReference type="Gene3D" id="2.30.33.40">
    <property type="entry name" value="GroES chaperonin"/>
    <property type="match status" value="1"/>
</dbReference>
<dbReference type="CDD" id="cd00320">
    <property type="entry name" value="cpn10"/>
    <property type="match status" value="1"/>
</dbReference>
<dbReference type="PANTHER" id="PTHR10772:SF0">
    <property type="entry name" value="10 KDA HEAT SHOCK PROTEIN, MITOCHONDRIAL"/>
    <property type="match status" value="1"/>
</dbReference>
<accession>A0ABM2YEY7</accession>
<dbReference type="SUPFAM" id="SSF50129">
    <property type="entry name" value="GroES-like"/>
    <property type="match status" value="1"/>
</dbReference>
<dbReference type="SMART" id="SM00883">
    <property type="entry name" value="Cpn10"/>
    <property type="match status" value="1"/>
</dbReference>
<evidence type="ECO:0000313" key="4">
    <source>
        <dbReference type="Proteomes" id="UP000886700"/>
    </source>
</evidence>
<name>A0ABM2YEY7_MESAU</name>
<dbReference type="RefSeq" id="XP_040612126.1">
    <property type="nucleotide sequence ID" value="XM_040756192.1"/>
</dbReference>
<dbReference type="Proteomes" id="UP000886700">
    <property type="component" value="Unplaced"/>
</dbReference>
<dbReference type="InterPro" id="IPR037124">
    <property type="entry name" value="Chaperonin_GroES_sf"/>
</dbReference>
<protein>
    <submittedName>
        <fullName evidence="5">10 kDa heat shock protein, mitochondrial-like</fullName>
    </submittedName>
</protein>
<evidence type="ECO:0000256" key="3">
    <source>
        <dbReference type="RuleBase" id="RU003479"/>
    </source>
</evidence>